<sequence>MVASDFPRRLYTKGFEPAPDKSMSYYADDYRLVPALKSALQEDEWEEIYESPLGVFLKFHDWDFGWASRLVHHMLTFQIVCKQRYEIWSLIGTTPVWFSLHEFEEITGLNCGYVDDLALTDLALADDMRAFWELMGVDAESGPSTIEIIEACSNCSSWSRDDRLRLGYLGIYAVMDLEGFKEFPWGRIAFQHLIKSVKEKDLSKNIHIEGFVQALQVWVYYALPDFAAGFGKPLPNVTEPLLLDYKGSRGRKNAKANMLKQCCVAKDLADMFPVWDDDEQDPDIFKIVNAIHDPHFKFSKNHWPLEGVLGAHIVKAEAGKRSLPSDESSRKRPCTASASAASFVGDEGIGVVATMKAHFDQCFKSFSTKMLNGLGSCEKQIKLLTEKVESVERAVEELTTGSAKHTEEEVKDNVESTQQQGTGSKKHEGVSTKNPPPIRKHYVRTRSHKDRNI</sequence>
<feature type="compositionally biased region" description="Basic and acidic residues" evidence="1">
    <location>
        <begin position="404"/>
        <end position="414"/>
    </location>
</feature>
<dbReference type="InterPro" id="IPR015410">
    <property type="entry name" value="DUF1985"/>
</dbReference>
<evidence type="ECO:0000259" key="2">
    <source>
        <dbReference type="Pfam" id="PF09331"/>
    </source>
</evidence>
<name>V4NK99_EUTSA</name>
<dbReference type="KEGG" id="eus:EUTSA_v10028199mg"/>
<feature type="region of interest" description="Disordered" evidence="1">
    <location>
        <begin position="398"/>
        <end position="453"/>
    </location>
</feature>
<evidence type="ECO:0000313" key="3">
    <source>
        <dbReference type="EMBL" id="ESQ46791.1"/>
    </source>
</evidence>
<accession>V4NK99</accession>
<dbReference type="Pfam" id="PF09331">
    <property type="entry name" value="DUF1985"/>
    <property type="match status" value="1"/>
</dbReference>
<dbReference type="Proteomes" id="UP000030689">
    <property type="component" value="Unassembled WGS sequence"/>
</dbReference>
<feature type="compositionally biased region" description="Basic residues" evidence="1">
    <location>
        <begin position="438"/>
        <end position="453"/>
    </location>
</feature>
<keyword evidence="4" id="KW-1185">Reference proteome</keyword>
<feature type="domain" description="DUF1985" evidence="2">
    <location>
        <begin position="76"/>
        <end position="171"/>
    </location>
</feature>
<evidence type="ECO:0000313" key="4">
    <source>
        <dbReference type="Proteomes" id="UP000030689"/>
    </source>
</evidence>
<reference evidence="3 4" key="1">
    <citation type="journal article" date="2013" name="Front. Plant Sci.">
        <title>The Reference Genome of the Halophytic Plant Eutrema salsugineum.</title>
        <authorList>
            <person name="Yang R."/>
            <person name="Jarvis D.E."/>
            <person name="Chen H."/>
            <person name="Beilstein M.A."/>
            <person name="Grimwood J."/>
            <person name="Jenkins J."/>
            <person name="Shu S."/>
            <person name="Prochnik S."/>
            <person name="Xin M."/>
            <person name="Ma C."/>
            <person name="Schmutz J."/>
            <person name="Wing R.A."/>
            <person name="Mitchell-Olds T."/>
            <person name="Schumaker K.S."/>
            <person name="Wang X."/>
        </authorList>
    </citation>
    <scope>NUCLEOTIDE SEQUENCE [LARGE SCALE GENOMIC DNA]</scope>
</reference>
<proteinExistence type="predicted"/>
<dbReference type="EMBL" id="KI517416">
    <property type="protein sequence ID" value="ESQ46791.1"/>
    <property type="molecule type" value="Genomic_DNA"/>
</dbReference>
<protein>
    <recommendedName>
        <fullName evidence="2">DUF1985 domain-containing protein</fullName>
    </recommendedName>
</protein>
<dbReference type="AlphaFoldDB" id="V4NK99"/>
<dbReference type="PANTHER" id="PTHR48449">
    <property type="entry name" value="DUF1985 DOMAIN-CONTAINING PROTEIN"/>
    <property type="match status" value="1"/>
</dbReference>
<dbReference type="PANTHER" id="PTHR48449:SF1">
    <property type="entry name" value="DUF1985 DOMAIN-CONTAINING PROTEIN"/>
    <property type="match status" value="1"/>
</dbReference>
<organism evidence="3 4">
    <name type="scientific">Eutrema salsugineum</name>
    <name type="common">Saltwater cress</name>
    <name type="synonym">Sisymbrium salsugineum</name>
    <dbReference type="NCBI Taxonomy" id="72664"/>
    <lineage>
        <taxon>Eukaryota</taxon>
        <taxon>Viridiplantae</taxon>
        <taxon>Streptophyta</taxon>
        <taxon>Embryophyta</taxon>
        <taxon>Tracheophyta</taxon>
        <taxon>Spermatophyta</taxon>
        <taxon>Magnoliopsida</taxon>
        <taxon>eudicotyledons</taxon>
        <taxon>Gunneridae</taxon>
        <taxon>Pentapetalae</taxon>
        <taxon>rosids</taxon>
        <taxon>malvids</taxon>
        <taxon>Brassicales</taxon>
        <taxon>Brassicaceae</taxon>
        <taxon>Eutremeae</taxon>
        <taxon>Eutrema</taxon>
    </lineage>
</organism>
<gene>
    <name evidence="3" type="ORF">EUTSA_v10028199mg</name>
</gene>
<dbReference type="Gramene" id="ESQ46791">
    <property type="protein sequence ID" value="ESQ46791"/>
    <property type="gene ID" value="EUTSA_v10028199mg"/>
</dbReference>
<evidence type="ECO:0000256" key="1">
    <source>
        <dbReference type="SAM" id="MobiDB-lite"/>
    </source>
</evidence>